<dbReference type="Gene3D" id="2.60.40.2030">
    <property type="match status" value="1"/>
</dbReference>
<gene>
    <name evidence="1" type="ORF">EWM59_16480</name>
</gene>
<comment type="caution">
    <text evidence="1">The sequence shown here is derived from an EMBL/GenBank/DDBJ whole genome shotgun (WGS) entry which is preliminary data.</text>
</comment>
<dbReference type="InterPro" id="IPR055015">
    <property type="entry name" value="GCX_COOH"/>
</dbReference>
<organism evidence="1 2">
    <name type="scientific">Emticicia agri</name>
    <dbReference type="NCBI Taxonomy" id="2492393"/>
    <lineage>
        <taxon>Bacteria</taxon>
        <taxon>Pseudomonadati</taxon>
        <taxon>Bacteroidota</taxon>
        <taxon>Cytophagia</taxon>
        <taxon>Cytophagales</taxon>
        <taxon>Leadbetterellaceae</taxon>
        <taxon>Emticicia</taxon>
    </lineage>
</organism>
<dbReference type="EMBL" id="SEWF01000024">
    <property type="protein sequence ID" value="RYU94555.1"/>
    <property type="molecule type" value="Genomic_DNA"/>
</dbReference>
<dbReference type="SUPFAM" id="SSF141072">
    <property type="entry name" value="CalX-like"/>
    <property type="match status" value="1"/>
</dbReference>
<sequence>MKTRLPEILKLFTILLLFIYSKQSIAQVINGSYTIEIHYLQGYGYIDTDPTTAGEQTHTAKVALNNGFGEAPILFDLSSGASNQPKTCYVDHTDANRWGPVVDYNIGTLYGSTNGRFDYTFFSWEDDAGSECNWDSDDDNRGYGWGYRFATNYTQASWYSYPDIAGGTNNTLERIKSTWRFTNGEKTSALDFGTLSNTTYAHINTNRGVPAGAATALGYKNQWTDATALSFKPGNDVTYKFRITSAKRIIFSTVYSESNFDTYIHLVRLNEDGSFNSYVDGDDDDGGNQKSYLQSDLCPGLYGVIVEGYSAAALGDFKLTLQVSGISVTAGTIAISTNNGQSLSLCPNATIPAINSTANSTSTLGNIIYYWKRRTFNNGNWSAWADYTAAGNGVSASNLGSIENNEIIEFQREAQDCGSGAGSNVVTFNRYTPTISAGTIGGSTMIPSPRELPLGTMTSVADASGIPSITISWEKDEGSGWGPATPAGTNQAYSLPELTVTTKFRRKATNACPTVVAVYSNEQTITVINPNGVLQGRVTSKTGAGVNNVTISAKRTTAVTGGLANKTYTTTTGTDGTYAIPGVYYGSTAIGSGATANFTITPSKGVHIFEQTSLTRTVSQTLPVPPDANFVDKTVFSVLGKVTQECATCVGGTVQAPIVCPAANVEFLVDNTYLGNKTLTDGTYALSMDEQRNYTIKPRYKNHTFTPAQLVLPVGESPSTENVNFVDNTTHTISGTFFAGCNEYIGQATLKFSQILPDINGNPVTGCLIKTVTTNLTSGAYSITLPAGKYRVSFESFIPGGSGTDLNPLTVKDFMNQKVLVHDSLTRDIDEKDKILNLVYPRAPVLEVIGLNTICTPTGNVCTPAQLAKPYSLMAQNDSTAFTIKVWQGAPAKNCPAKDSLVYLHTNIQQDDTNQDFIFANLTGTISKKLKGGLPNIVCPYFKTFNLQYADKYKRSATDINKNVVVTGLKSDIGTFTTISPELPLKILHDPQGDLSYSFWEANKTSEQAIRFFRSETDNTNGWVDVKLGTKFEAGIGLTVESAFWGSIKGSINTGARNVTSSESILSISNTQLFSTANNEDVVGAQGDVYIGSAMNLLYSKTHVLTYKNSCLLTLKDDFIIAPDGFATEYVYSEDHIVKTVIPTLRAFRDNPSNTPPERARYSNQVSVWEQTLANNAINKKRAPFEKNISFDGAAGEIRNTTTATSTKSSTIEFGLEVNEELATELGMEIGGSGLSGGVIINSKVETGGSTTNTTIMSTTTGYSLDDGDNGDYFSIDIKKDPVYDTPVFQLVAGTSSCPWEEGTQPRDEMQLVCAIPSVSNIPAAGEAEFTLLLSNTSQSGESRTYLLSFDQSSNPSGAVVTIGGSPVVGNTAYTIGYLGSVQVVVKVKRGASNIYSYTGLKFNLSDACDGSIKKSVALSAFFNSPCSNITLFSPDNNFSVITNVVPVIMKDYTIANLTSVSLEYSKEGTSNWSTAFTRTAAQLSADPSGTQVNWDISNIIDGKYNVRLKLLCASNVTYSQTITGIIDRVAPKLFGSPEPTDDNYVIGDQISATFNETLGCANLNNNNLTIKNLKTNAIIAAQLGCFDNKIMIVPLASMGATSDSIRVTLQNIQDLYGNVKTTPDSWKFILGTSVAATGNKALSMNSNNTIPTVQSGVLTNAGSISISMLENANGTLDFYFNLPAAAPNDFLINYSVSGSASAGTDYTASFFPASRVDGKKITSNQFNGSFGTITILSGQKSARLLIDPIGDTKFEGDETVIITVNEGGDYGIGASYTMTGIIRNDDADDCLNGGNVYTVSNNTNGNTSIAAGTYQKSLLESNGTIVSPTNVTMKGAKSVVMKPGFEVKAGAIFKAIIEGCPPVSSGYSIPTKDTPDLTADTDNTPSFNTEASTPTTQVTSSISYEPNVLAAVSDKKIYFQFTLDKDEEVTLTLYNAFAGEVLKVIDNTHYKGGTYTAEIETATLTKGDYFIQMITKDKKTYQKITVTK</sequence>
<name>A0A4Q5LY41_9BACT</name>
<evidence type="ECO:0000313" key="1">
    <source>
        <dbReference type="EMBL" id="RYU94555.1"/>
    </source>
</evidence>
<dbReference type="InterPro" id="IPR038081">
    <property type="entry name" value="CalX-like_sf"/>
</dbReference>
<dbReference type="OrthoDB" id="976756at2"/>
<dbReference type="RefSeq" id="WP_130022329.1">
    <property type="nucleotide sequence ID" value="NZ_SEWF01000024.1"/>
</dbReference>
<dbReference type="Proteomes" id="UP000293162">
    <property type="component" value="Unassembled WGS sequence"/>
</dbReference>
<dbReference type="NCBIfam" id="NF045639">
    <property type="entry name" value="GCX_COOH"/>
    <property type="match status" value="1"/>
</dbReference>
<protein>
    <submittedName>
        <fullName evidence="1">Uncharacterized protein</fullName>
    </submittedName>
</protein>
<proteinExistence type="predicted"/>
<reference evidence="1 2" key="1">
    <citation type="submission" date="2019-02" db="EMBL/GenBank/DDBJ databases">
        <title>Bacterial novel species Emticicia sp. 17J42-9 isolated from soil.</title>
        <authorList>
            <person name="Jung H.-Y."/>
        </authorList>
    </citation>
    <scope>NUCLEOTIDE SEQUENCE [LARGE SCALE GENOMIC DNA]</scope>
    <source>
        <strain evidence="1 2">17J42-9</strain>
    </source>
</reference>
<accession>A0A4Q5LY41</accession>
<keyword evidence="2" id="KW-1185">Reference proteome</keyword>
<evidence type="ECO:0000313" key="2">
    <source>
        <dbReference type="Proteomes" id="UP000293162"/>
    </source>
</evidence>